<dbReference type="AlphaFoldDB" id="A0A5J9STS7"/>
<evidence type="ECO:0000313" key="3">
    <source>
        <dbReference type="EMBL" id="TVU02317.1"/>
    </source>
</evidence>
<evidence type="ECO:0000259" key="1">
    <source>
        <dbReference type="Pfam" id="PF12274"/>
    </source>
</evidence>
<name>A0A5J9STS7_9POAL</name>
<evidence type="ECO:0000259" key="2">
    <source>
        <dbReference type="Pfam" id="PF20235"/>
    </source>
</evidence>
<comment type="caution">
    <text evidence="3">The sequence shown here is derived from an EMBL/GenBank/DDBJ whole genome shotgun (WGS) entry which is preliminary data.</text>
</comment>
<dbReference type="InterPro" id="IPR046527">
    <property type="entry name" value="PIR2-like_helical"/>
</dbReference>
<feature type="non-terminal residue" evidence="3">
    <location>
        <position position="672"/>
    </location>
</feature>
<feature type="non-terminal residue" evidence="3">
    <location>
        <position position="1"/>
    </location>
</feature>
<dbReference type="Gramene" id="TVU02317">
    <property type="protein sequence ID" value="TVU02317"/>
    <property type="gene ID" value="EJB05_52199"/>
</dbReference>
<dbReference type="Pfam" id="PF12274">
    <property type="entry name" value="DUF3615"/>
    <property type="match status" value="1"/>
</dbReference>
<organism evidence="3 4">
    <name type="scientific">Eragrostis curvula</name>
    <name type="common">weeping love grass</name>
    <dbReference type="NCBI Taxonomy" id="38414"/>
    <lineage>
        <taxon>Eukaryota</taxon>
        <taxon>Viridiplantae</taxon>
        <taxon>Streptophyta</taxon>
        <taxon>Embryophyta</taxon>
        <taxon>Tracheophyta</taxon>
        <taxon>Spermatophyta</taxon>
        <taxon>Magnoliopsida</taxon>
        <taxon>Liliopsida</taxon>
        <taxon>Poales</taxon>
        <taxon>Poaceae</taxon>
        <taxon>PACMAD clade</taxon>
        <taxon>Chloridoideae</taxon>
        <taxon>Eragrostideae</taxon>
        <taxon>Eragrostidinae</taxon>
        <taxon>Eragrostis</taxon>
    </lineage>
</organism>
<feature type="domain" description="PIR2-like helical" evidence="2">
    <location>
        <begin position="14"/>
        <end position="113"/>
    </location>
</feature>
<dbReference type="Proteomes" id="UP000324897">
    <property type="component" value="Unassembled WGS sequence"/>
</dbReference>
<protein>
    <submittedName>
        <fullName evidence="3">Uncharacterized protein</fullName>
    </submittedName>
</protein>
<accession>A0A5J9STS7</accession>
<sequence length="672" mass="74780">MGIGEDEIQAVLCKIHKIYNGLIMMLQEEEEEELLLNNGCFCFGIMDPTTNILINIGLTKGMQGVSSPTWGDNDGRSLDGLIAFLARLFPYLPAAEAVLFLDAADADPLVAACFVVSRRGMMRDFDVCSGATAAAVEAALQCAAVAAKHPDPEELVRRWKLLSPDLGKIESINNPAGTVLHTMHHVSQRIAFTGTTRTHFELSKPWLSARRRYGILVNRMRPAVDDWLPPSRGAVKRMLLATIHGFYLQVLARLPTADPSRYYRSMLMGGFCYGPLDPVSNIIINTVWFELNFPSVNPPPHIMISTDSLWRTASRSLYGLISFLCTRYPRLTAEQAMQRLLAAGADLSAADPKLHDMQRNTGLGFFGGRDGPLQERAVEPSTSAEKAYAAAATAAHHPNPAGLQEFLGSSDSLIKLKVAFDVVLKDVDRALSVEDLDHLLFLFKWYSSSSLPLQKEPEKLSKKMHARISQFKYQFLSKQNRVRRMVEAALSAYNRDQVTPYVLHAICGVNELVSGPEFCLDKTHRGYNPCSWSPYKYHHSHINFLATQCVGAPTTLFFAECSNHGTQRSWCVPVSLQHPQAGKIRCLYCEVECDRILHPDMTVFQGCAQEFVKMLSGEPYFGTDNDMNNDAVIGMTIAMVDRVCEVEDDSIYSTSYAIDESDGDEEDWLSEI</sequence>
<dbReference type="PANTHER" id="PTHR33120:SF57">
    <property type="entry name" value="PIR2-LIKE HELICAL DOMAIN-CONTAINING PROTEIN"/>
    <property type="match status" value="1"/>
</dbReference>
<dbReference type="EMBL" id="RWGY01000337">
    <property type="protein sequence ID" value="TVU02317.1"/>
    <property type="molecule type" value="Genomic_DNA"/>
</dbReference>
<feature type="domain" description="PIR2-like helical" evidence="2">
    <location>
        <begin position="242"/>
        <end position="354"/>
    </location>
</feature>
<keyword evidence="4" id="KW-1185">Reference proteome</keyword>
<dbReference type="InterPro" id="IPR022059">
    <property type="entry name" value="DUF3615"/>
</dbReference>
<reference evidence="3 4" key="1">
    <citation type="journal article" date="2019" name="Sci. Rep.">
        <title>A high-quality genome of Eragrostis curvula grass provides insights into Poaceae evolution and supports new strategies to enhance forage quality.</title>
        <authorList>
            <person name="Carballo J."/>
            <person name="Santos B.A.C.M."/>
            <person name="Zappacosta D."/>
            <person name="Garbus I."/>
            <person name="Selva J.P."/>
            <person name="Gallo C.A."/>
            <person name="Diaz A."/>
            <person name="Albertini E."/>
            <person name="Caccamo M."/>
            <person name="Echenique V."/>
        </authorList>
    </citation>
    <scope>NUCLEOTIDE SEQUENCE [LARGE SCALE GENOMIC DNA]</scope>
    <source>
        <strain evidence="4">cv. Victoria</strain>
        <tissue evidence="3">Leaf</tissue>
    </source>
</reference>
<dbReference type="PANTHER" id="PTHR33120">
    <property type="entry name" value="EXPRESSED PROTEIN-RELATED"/>
    <property type="match status" value="1"/>
</dbReference>
<dbReference type="Pfam" id="PF20235">
    <property type="entry name" value="PIR2-like_helical"/>
    <property type="match status" value="2"/>
</dbReference>
<feature type="domain" description="DUF3615" evidence="1">
    <location>
        <begin position="486"/>
        <end position="599"/>
    </location>
</feature>
<dbReference type="OrthoDB" id="694302at2759"/>
<gene>
    <name evidence="3" type="ORF">EJB05_52199</name>
</gene>
<evidence type="ECO:0000313" key="4">
    <source>
        <dbReference type="Proteomes" id="UP000324897"/>
    </source>
</evidence>
<proteinExistence type="predicted"/>